<dbReference type="GO" id="GO:0099115">
    <property type="term" value="C:chromosome, subtelomeric region"/>
    <property type="evidence" value="ECO:0007669"/>
    <property type="project" value="EnsemblFungi"/>
</dbReference>
<evidence type="ECO:0000256" key="1">
    <source>
        <dbReference type="ARBA" id="ARBA00006924"/>
    </source>
</evidence>
<gene>
    <name evidence="13" type="ORF">CANCADRAFT_31058</name>
</gene>
<proteinExistence type="inferred from homology"/>
<comment type="similarity">
    <text evidence="1 6">Belongs to the sirtuin family. Class I subfamily.</text>
</comment>
<dbReference type="InterPro" id="IPR029035">
    <property type="entry name" value="DHS-like_NAD/FAD-binding_dom"/>
</dbReference>
<keyword evidence="2 6" id="KW-0808">Transferase</keyword>
<dbReference type="PIRSF" id="PIRSF037938">
    <property type="entry name" value="SIR2_euk"/>
    <property type="match status" value="1"/>
</dbReference>
<evidence type="ECO:0000256" key="3">
    <source>
        <dbReference type="ARBA" id="ARBA00022723"/>
    </source>
</evidence>
<feature type="binding site" evidence="8">
    <location>
        <position position="251"/>
    </location>
    <ligand>
        <name>NAD(+)</name>
        <dbReference type="ChEBI" id="CHEBI:57540"/>
    </ligand>
</feature>
<evidence type="ECO:0000256" key="5">
    <source>
        <dbReference type="ARBA" id="ARBA00023027"/>
    </source>
</evidence>
<feature type="binding site" evidence="9 10">
    <location>
        <position position="171"/>
    </location>
    <ligand>
        <name>Zn(2+)</name>
        <dbReference type="ChEBI" id="CHEBI:29105"/>
    </ligand>
</feature>
<name>A0A1E4TDX1_9ASCO</name>
<dbReference type="GO" id="GO:0031934">
    <property type="term" value="C:mating-type region heterochromatin"/>
    <property type="evidence" value="ECO:0007669"/>
    <property type="project" value="EnsemblFungi"/>
</dbReference>
<dbReference type="AlphaFoldDB" id="A0A1E4TDX1"/>
<evidence type="ECO:0000313" key="14">
    <source>
        <dbReference type="Proteomes" id="UP000095023"/>
    </source>
</evidence>
<reference evidence="14" key="1">
    <citation type="submission" date="2016-02" db="EMBL/GenBank/DDBJ databases">
        <title>Comparative genomics of biotechnologically important yeasts.</title>
        <authorList>
            <consortium name="DOE Joint Genome Institute"/>
            <person name="Riley R."/>
            <person name="Haridas S."/>
            <person name="Wolfe K.H."/>
            <person name="Lopes M.R."/>
            <person name="Hittinger C.T."/>
            <person name="Goker M."/>
            <person name="Salamov A."/>
            <person name="Wisecaver J."/>
            <person name="Long T.M."/>
            <person name="Aerts A.L."/>
            <person name="Barry K."/>
            <person name="Choi C."/>
            <person name="Clum A."/>
            <person name="Coughlan A.Y."/>
            <person name="Deshpande S."/>
            <person name="Douglass A.P."/>
            <person name="Hanson S.J."/>
            <person name="Klenk H.-P."/>
            <person name="Labutti K."/>
            <person name="Lapidus A."/>
            <person name="Lindquist E."/>
            <person name="Lipzen A."/>
            <person name="Meier-Kolthoff J.P."/>
            <person name="Ohm R.A."/>
            <person name="Otillar R.P."/>
            <person name="Pangilinan J."/>
            <person name="Peng Y."/>
            <person name="Rokas A."/>
            <person name="Rosa C.A."/>
            <person name="Scheuner C."/>
            <person name="Sibirny A.A."/>
            <person name="Slot J.C."/>
            <person name="Stielow J.B."/>
            <person name="Sun H."/>
            <person name="Kurtzman C.P."/>
            <person name="Blackwell M."/>
            <person name="Jeffries T.W."/>
            <person name="Grigoriev I.V."/>
        </authorList>
    </citation>
    <scope>NUCLEOTIDE SEQUENCE [LARGE SCALE GENOMIC DNA]</scope>
    <source>
        <strain evidence="14">NRRL Y-17796</strain>
    </source>
</reference>
<feature type="binding site" evidence="9 10">
    <location>
        <position position="144"/>
    </location>
    <ligand>
        <name>Zn(2+)</name>
        <dbReference type="ChEBI" id="CHEBI:29105"/>
    </ligand>
</feature>
<feature type="binding site" evidence="8">
    <location>
        <begin position="34"/>
        <end position="38"/>
    </location>
    <ligand>
        <name>NAD(+)</name>
        <dbReference type="ChEBI" id="CHEBI:57540"/>
    </ligand>
</feature>
<comment type="cofactor">
    <cofactor evidence="9">
        <name>Zn(2+)</name>
        <dbReference type="ChEBI" id="CHEBI:29105"/>
    </cofactor>
    <text evidence="9">Binds 1 zinc ion per subunit.</text>
</comment>
<dbReference type="GO" id="GO:0033553">
    <property type="term" value="C:rDNA heterochromatin"/>
    <property type="evidence" value="ECO:0007669"/>
    <property type="project" value="EnsemblFungi"/>
</dbReference>
<feature type="binding site" evidence="8">
    <location>
        <begin position="231"/>
        <end position="233"/>
    </location>
    <ligand>
        <name>NAD(+)</name>
        <dbReference type="ChEBI" id="CHEBI:57540"/>
    </ligand>
</feature>
<evidence type="ECO:0000256" key="7">
    <source>
        <dbReference type="PIRSR" id="PIRSR037938-1"/>
    </source>
</evidence>
<evidence type="ECO:0000259" key="12">
    <source>
        <dbReference type="PROSITE" id="PS50305"/>
    </source>
</evidence>
<dbReference type="GO" id="GO:0008270">
    <property type="term" value="F:zinc ion binding"/>
    <property type="evidence" value="ECO:0007669"/>
    <property type="project" value="UniProtKB-UniRule"/>
</dbReference>
<evidence type="ECO:0000256" key="10">
    <source>
        <dbReference type="PROSITE-ProRule" id="PRU00236"/>
    </source>
</evidence>
<dbReference type="InterPro" id="IPR050134">
    <property type="entry name" value="NAD-dep_sirtuin_deacylases"/>
</dbReference>
<dbReference type="OrthoDB" id="420264at2759"/>
<feature type="active site" description="Proton acceptor" evidence="7 10">
    <location>
        <position position="136"/>
    </location>
</feature>
<dbReference type="InterPro" id="IPR026590">
    <property type="entry name" value="Ssirtuin_cat_dom"/>
</dbReference>
<protein>
    <recommendedName>
        <fullName evidence="6">NAD-dependent protein deacetylase</fullName>
        <ecNumber evidence="6">2.3.1.286</ecNumber>
    </recommendedName>
</protein>
<evidence type="ECO:0000256" key="6">
    <source>
        <dbReference type="PIRNR" id="PIRNR037938"/>
    </source>
</evidence>
<feature type="domain" description="Deacetylase sirtuin-type" evidence="12">
    <location>
        <begin position="6"/>
        <end position="265"/>
    </location>
</feature>
<feature type="binding site" evidence="9 10">
    <location>
        <position position="168"/>
    </location>
    <ligand>
        <name>Zn(2+)</name>
        <dbReference type="ChEBI" id="CHEBI:29105"/>
    </ligand>
</feature>
<organism evidence="13 14">
    <name type="scientific">Tortispora caseinolytica NRRL Y-17796</name>
    <dbReference type="NCBI Taxonomy" id="767744"/>
    <lineage>
        <taxon>Eukaryota</taxon>
        <taxon>Fungi</taxon>
        <taxon>Dikarya</taxon>
        <taxon>Ascomycota</taxon>
        <taxon>Saccharomycotina</taxon>
        <taxon>Trigonopsidomycetes</taxon>
        <taxon>Trigonopsidales</taxon>
        <taxon>Trigonopsidaceae</taxon>
        <taxon>Tortispora</taxon>
    </lineage>
</organism>
<dbReference type="EC" id="2.3.1.286" evidence="6"/>
<dbReference type="GO" id="GO:0000183">
    <property type="term" value="P:rDNA heterochromatin formation"/>
    <property type="evidence" value="ECO:0007669"/>
    <property type="project" value="EnsemblFungi"/>
</dbReference>
<keyword evidence="14" id="KW-1185">Reference proteome</keyword>
<dbReference type="SUPFAM" id="SSF52467">
    <property type="entry name" value="DHS-like NAD/FAD-binding domain"/>
    <property type="match status" value="1"/>
</dbReference>
<keyword evidence="3 6" id="KW-0479">Metal-binding</keyword>
<feature type="binding site" evidence="8">
    <location>
        <begin position="44"/>
        <end position="46"/>
    </location>
    <ligand>
        <name>NAD(+)</name>
        <dbReference type="ChEBI" id="CHEBI:57540"/>
    </ligand>
</feature>
<feature type="binding site" evidence="8">
    <location>
        <begin position="116"/>
        <end position="119"/>
    </location>
    <ligand>
        <name>NAD(+)</name>
        <dbReference type="ChEBI" id="CHEBI:57540"/>
    </ligand>
</feature>
<dbReference type="GO" id="GO:0070403">
    <property type="term" value="F:NAD+ binding"/>
    <property type="evidence" value="ECO:0007669"/>
    <property type="project" value="UniProtKB-UniRule"/>
</dbReference>
<dbReference type="GO" id="GO:0005634">
    <property type="term" value="C:nucleus"/>
    <property type="evidence" value="ECO:0007669"/>
    <property type="project" value="EnsemblFungi"/>
</dbReference>
<evidence type="ECO:0000256" key="2">
    <source>
        <dbReference type="ARBA" id="ARBA00022679"/>
    </source>
</evidence>
<evidence type="ECO:0000256" key="4">
    <source>
        <dbReference type="ARBA" id="ARBA00022833"/>
    </source>
</evidence>
<keyword evidence="4 6" id="KW-0862">Zinc</keyword>
<dbReference type="PANTHER" id="PTHR11085:SF6">
    <property type="entry name" value="NAD-DEPENDENT PROTEIN DEACETYLASE SIRTUIN-2"/>
    <property type="match status" value="1"/>
</dbReference>
<evidence type="ECO:0000313" key="13">
    <source>
        <dbReference type="EMBL" id="ODV89951.1"/>
    </source>
</evidence>
<dbReference type="EMBL" id="KV453842">
    <property type="protein sequence ID" value="ODV89951.1"/>
    <property type="molecule type" value="Genomic_DNA"/>
</dbReference>
<keyword evidence="5 6" id="KW-0520">NAD</keyword>
<dbReference type="InterPro" id="IPR003000">
    <property type="entry name" value="Sirtuin"/>
</dbReference>
<dbReference type="Gene3D" id="3.30.1600.10">
    <property type="entry name" value="SIR2/SIRT2 'Small Domain"/>
    <property type="match status" value="1"/>
</dbReference>
<evidence type="ECO:0000256" key="9">
    <source>
        <dbReference type="PIRSR" id="PIRSR037938-3"/>
    </source>
</evidence>
<dbReference type="GO" id="GO:0045950">
    <property type="term" value="P:negative regulation of mitotic recombination"/>
    <property type="evidence" value="ECO:0007669"/>
    <property type="project" value="EnsemblFungi"/>
</dbReference>
<dbReference type="Proteomes" id="UP000095023">
    <property type="component" value="Unassembled WGS sequence"/>
</dbReference>
<evidence type="ECO:0000256" key="11">
    <source>
        <dbReference type="SAM" id="MobiDB-lite"/>
    </source>
</evidence>
<dbReference type="GO" id="GO:0005721">
    <property type="term" value="C:pericentric heterochromatin"/>
    <property type="evidence" value="ECO:0007669"/>
    <property type="project" value="EnsemblFungi"/>
</dbReference>
<comment type="catalytic activity">
    <reaction evidence="6">
        <text>N(6)-acetyl-L-lysyl-[protein] + NAD(+) + H2O = 2''-O-acetyl-ADP-D-ribose + nicotinamide + L-lysyl-[protein]</text>
        <dbReference type="Rhea" id="RHEA:43636"/>
        <dbReference type="Rhea" id="RHEA-COMP:9752"/>
        <dbReference type="Rhea" id="RHEA-COMP:10731"/>
        <dbReference type="ChEBI" id="CHEBI:15377"/>
        <dbReference type="ChEBI" id="CHEBI:17154"/>
        <dbReference type="ChEBI" id="CHEBI:29969"/>
        <dbReference type="ChEBI" id="CHEBI:57540"/>
        <dbReference type="ChEBI" id="CHEBI:61930"/>
        <dbReference type="ChEBI" id="CHEBI:83767"/>
        <dbReference type="EC" id="2.3.1.286"/>
    </reaction>
</comment>
<dbReference type="Gene3D" id="3.40.50.1220">
    <property type="entry name" value="TPP-binding domain"/>
    <property type="match status" value="1"/>
</dbReference>
<dbReference type="InterPro" id="IPR026591">
    <property type="entry name" value="Sirtuin_cat_small_dom_sf"/>
</dbReference>
<sequence>MKGEKKVIETADLKGFAKYLKRPDVKKVVFLVGAGISTAAGIPDFRSPKTGLYHNLARLKLPYAEAVFDIDYFRERPEAFYTLAGELYPGKFEPTKFHKLMKLTQDQGKLLRVYTQNIDTLERIAGIDDKYIVEAHGSFAVSRCIDCKVEADNEAVKLHVQKSTIPRCSECKGLVKPDIVFFGENLPKKFFQMYESDMKDADAAIIAGSSLTVHPFAGLADMVSCPRLLVNLEKAGSVGRNTNDIVQLDYCDKVAIELAKLLEWQLEADEVDEAESQSDGASSESDQDYMSDELIDEIKKLEISDKEKATKKAEKI</sequence>
<accession>A0A1E4TDX1</accession>
<dbReference type="InterPro" id="IPR017328">
    <property type="entry name" value="Sirtuin_class_I"/>
</dbReference>
<feature type="binding site" evidence="9 10">
    <location>
        <position position="147"/>
    </location>
    <ligand>
        <name>Zn(2+)</name>
        <dbReference type="ChEBI" id="CHEBI:29105"/>
    </ligand>
</feature>
<dbReference type="PANTHER" id="PTHR11085">
    <property type="entry name" value="NAD-DEPENDENT PROTEIN DEACYLASE SIRTUIN-5, MITOCHONDRIAL-RELATED"/>
    <property type="match status" value="1"/>
</dbReference>
<dbReference type="PROSITE" id="PS50305">
    <property type="entry name" value="SIRTUIN"/>
    <property type="match status" value="1"/>
</dbReference>
<evidence type="ECO:0000256" key="8">
    <source>
        <dbReference type="PIRSR" id="PIRSR037938-2"/>
    </source>
</evidence>
<feature type="region of interest" description="Disordered" evidence="11">
    <location>
        <begin position="271"/>
        <end position="290"/>
    </location>
</feature>
<dbReference type="CDD" id="cd01408">
    <property type="entry name" value="SIRT1"/>
    <property type="match status" value="1"/>
</dbReference>
<dbReference type="GO" id="GO:0005737">
    <property type="term" value="C:cytoplasm"/>
    <property type="evidence" value="ECO:0007669"/>
    <property type="project" value="EnsemblFungi"/>
</dbReference>
<dbReference type="GO" id="GO:0031508">
    <property type="term" value="P:pericentric heterochromatin formation"/>
    <property type="evidence" value="ECO:0007669"/>
    <property type="project" value="EnsemblFungi"/>
</dbReference>
<dbReference type="Pfam" id="PF02146">
    <property type="entry name" value="SIR2"/>
    <property type="match status" value="1"/>
</dbReference>
<dbReference type="GO" id="GO:0046970">
    <property type="term" value="F:histone H4K16 deacetylase activity, NAD-dependent"/>
    <property type="evidence" value="ECO:0007669"/>
    <property type="project" value="EnsemblFungi"/>
</dbReference>